<reference evidence="1 2" key="1">
    <citation type="journal article" date="2014" name="Antonie Van Leeuwenhoek">
        <title>Hyphomonas beringensis sp. nov. and Hyphomonas chukchiensis sp. nov., isolated from surface seawater of the Bering Sea and Chukchi Sea.</title>
        <authorList>
            <person name="Li C."/>
            <person name="Lai Q."/>
            <person name="Li G."/>
            <person name="Dong C."/>
            <person name="Wang J."/>
            <person name="Liao Y."/>
            <person name="Shao Z."/>
        </authorList>
    </citation>
    <scope>NUCLEOTIDE SEQUENCE [LARGE SCALE GENOMIC DNA]</scope>
    <source>
        <strain evidence="1 2">BH-BN04-4</strain>
    </source>
</reference>
<sequence length="99" mass="11104">MPRFRAITSLLATDGKPQDAHIHRFVQSLMTIVVTDEGVSPTELEARFFDFLDAEQQNHLHAIYLPRGGAMNLIGQMTLRELSKILEVISEIHSSDTGQ</sequence>
<dbReference type="Proteomes" id="UP000027190">
    <property type="component" value="Unassembled WGS sequence"/>
</dbReference>
<evidence type="ECO:0000313" key="2">
    <source>
        <dbReference type="Proteomes" id="UP000027190"/>
    </source>
</evidence>
<keyword evidence="2" id="KW-1185">Reference proteome</keyword>
<name>A0A062UKD9_9PROT</name>
<dbReference type="AlphaFoldDB" id="A0A062UKD9"/>
<accession>A0A062UKD9</accession>
<dbReference type="OrthoDB" id="9896547at2"/>
<organism evidence="1 2">
    <name type="scientific">Hyphomonas chukchiensis</name>
    <dbReference type="NCBI Taxonomy" id="1280947"/>
    <lineage>
        <taxon>Bacteria</taxon>
        <taxon>Pseudomonadati</taxon>
        <taxon>Pseudomonadota</taxon>
        <taxon>Alphaproteobacteria</taxon>
        <taxon>Hyphomonadales</taxon>
        <taxon>Hyphomonadaceae</taxon>
        <taxon>Hyphomonas</taxon>
    </lineage>
</organism>
<dbReference type="EMBL" id="AWFG01000019">
    <property type="protein sequence ID" value="KCZ58857.1"/>
    <property type="molecule type" value="Genomic_DNA"/>
</dbReference>
<protein>
    <submittedName>
        <fullName evidence="1">Uncharacterized protein</fullName>
    </submittedName>
</protein>
<comment type="caution">
    <text evidence="1">The sequence shown here is derived from an EMBL/GenBank/DDBJ whole genome shotgun (WGS) entry which is preliminary data.</text>
</comment>
<dbReference type="PATRIC" id="fig|1280947.3.peg.1620"/>
<dbReference type="RefSeq" id="WP_034738876.1">
    <property type="nucleotide sequence ID" value="NZ_AWFG01000019.1"/>
</dbReference>
<evidence type="ECO:0000313" key="1">
    <source>
        <dbReference type="EMBL" id="KCZ58857.1"/>
    </source>
</evidence>
<proteinExistence type="predicted"/>
<gene>
    <name evidence="1" type="ORF">HY30_03725</name>
</gene>